<comment type="caution">
    <text evidence="2">The sequence shown here is derived from an EMBL/GenBank/DDBJ whole genome shotgun (WGS) entry which is preliminary data.</text>
</comment>
<dbReference type="Proteomes" id="UP000316562">
    <property type="component" value="Unassembled WGS sequence"/>
</dbReference>
<evidence type="ECO:0000313" key="2">
    <source>
        <dbReference type="EMBL" id="RZD16136.1"/>
    </source>
</evidence>
<accession>A0A519BFU6</accession>
<dbReference type="AlphaFoldDB" id="A0A519BFU6"/>
<keyword evidence="1" id="KW-0812">Transmembrane</keyword>
<feature type="transmembrane region" description="Helical" evidence="1">
    <location>
        <begin position="15"/>
        <end position="32"/>
    </location>
</feature>
<dbReference type="EMBL" id="SGBC01000003">
    <property type="protein sequence ID" value="RZD16136.1"/>
    <property type="molecule type" value="Genomic_DNA"/>
</dbReference>
<protein>
    <submittedName>
        <fullName evidence="2">Uncharacterized protein</fullName>
    </submittedName>
</protein>
<sequence length="107" mass="12695">MNNSRKYNNDDELDILEIAFLCVSGLFALFYFSNDKFKYYINCFYIFANYAFEHFTAVSVLYLINLYLFFSGIYGLYVIIFEIKVTGAKLKMHDKLENLKNNNKEDN</sequence>
<name>A0A519BFU6_ACIG2</name>
<keyword evidence="1" id="KW-1133">Transmembrane helix</keyword>
<evidence type="ECO:0000313" key="3">
    <source>
        <dbReference type="Proteomes" id="UP000316562"/>
    </source>
</evidence>
<proteinExistence type="predicted"/>
<reference evidence="2 3" key="1">
    <citation type="journal article" date="2019" name="ISME J.">
        <title>Insights into ecological role of a new deltaproteobacterial order Candidatus Acidulodesulfobacterales by metagenomics and metatranscriptomics.</title>
        <authorList>
            <person name="Tan S."/>
            <person name="Liu J."/>
            <person name="Fang Y."/>
            <person name="Hedlund B.P."/>
            <person name="Lian Z.H."/>
            <person name="Huang L.Y."/>
            <person name="Li J.T."/>
            <person name="Huang L.N."/>
            <person name="Li W.J."/>
            <person name="Jiang H.C."/>
            <person name="Dong H.L."/>
            <person name="Shu W.S."/>
        </authorList>
    </citation>
    <scope>NUCLEOTIDE SEQUENCE [LARGE SCALE GENOMIC DNA]</scope>
    <source>
        <strain evidence="2">AP2</strain>
    </source>
</reference>
<keyword evidence="1" id="KW-0472">Membrane</keyword>
<organism evidence="2 3">
    <name type="scientific">Acididesulfobacter guangdongensis</name>
    <dbReference type="NCBI Taxonomy" id="2597225"/>
    <lineage>
        <taxon>Bacteria</taxon>
        <taxon>Deltaproteobacteria</taxon>
        <taxon>Candidatus Acidulodesulfobacterales</taxon>
        <taxon>Candidatus Acididesulfobacter</taxon>
    </lineage>
</organism>
<gene>
    <name evidence="2" type="ORF">EVJ46_08080</name>
</gene>
<feature type="transmembrane region" description="Helical" evidence="1">
    <location>
        <begin position="64"/>
        <end position="83"/>
    </location>
</feature>
<evidence type="ECO:0000256" key="1">
    <source>
        <dbReference type="SAM" id="Phobius"/>
    </source>
</evidence>